<gene>
    <name evidence="2" type="ORF">DPMN_187046</name>
</gene>
<dbReference type="InterPro" id="IPR013783">
    <property type="entry name" value="Ig-like_fold"/>
</dbReference>
<dbReference type="Pfam" id="PF07678">
    <property type="entry name" value="TED_complement"/>
    <property type="match status" value="1"/>
</dbReference>
<protein>
    <recommendedName>
        <fullName evidence="1">Alpha-macroglobulin-like TED domain-containing protein</fullName>
    </recommendedName>
</protein>
<proteinExistence type="predicted"/>
<sequence length="380" mass="42845">MSQNSATTLEFPFVSLEYGTYSIIVSAFASNEHTSISDIVREEVVVSEARPMTGTVDHSNIFKLCLDPDKEPRCPSVPDGVLRAYSKLDETQTVSIYFEIPLPENYIPGTNKAIAHIGEYKSEEKIWCLINGFGEDFNKPAGSGEATMVYVSPIAYGLDYLNQTDTLDIQQMEQWTGYLRYGIVRMVSMYRNNDGSYSDWKDCPSSLWLTAFVAKVFCKSYKVVKDVGYIETIPETLSYIAKNNIYGGGSFQDYERIVRVDLLQGALGMQSDPKNDPSLTSFVLISFQECKIWNEEITNSSRRAIAYLEKLSEKTLRRNPFLLAITAYALALANSDKMDFFRDLLYGTRSEESDLLFWSNRGDAPNGYGVETTAYALLTF</sequence>
<dbReference type="SUPFAM" id="SSF48239">
    <property type="entry name" value="Terpenoid cyclases/Protein prenyltransferases"/>
    <property type="match status" value="1"/>
</dbReference>
<reference evidence="2" key="1">
    <citation type="journal article" date="2019" name="bioRxiv">
        <title>The Genome of the Zebra Mussel, Dreissena polymorpha: A Resource for Invasive Species Research.</title>
        <authorList>
            <person name="McCartney M.A."/>
            <person name="Auch B."/>
            <person name="Kono T."/>
            <person name="Mallez S."/>
            <person name="Zhang Y."/>
            <person name="Obille A."/>
            <person name="Becker A."/>
            <person name="Abrahante J.E."/>
            <person name="Garbe J."/>
            <person name="Badalamenti J.P."/>
            <person name="Herman A."/>
            <person name="Mangelson H."/>
            <person name="Liachko I."/>
            <person name="Sullivan S."/>
            <person name="Sone E.D."/>
            <person name="Koren S."/>
            <person name="Silverstein K.A.T."/>
            <person name="Beckman K.B."/>
            <person name="Gohl D.M."/>
        </authorList>
    </citation>
    <scope>NUCLEOTIDE SEQUENCE</scope>
    <source>
        <strain evidence="2">Duluth1</strain>
        <tissue evidence="2">Whole animal</tissue>
    </source>
</reference>
<dbReference type="AlphaFoldDB" id="A0A9D4DNA4"/>
<dbReference type="GO" id="GO:0005615">
    <property type="term" value="C:extracellular space"/>
    <property type="evidence" value="ECO:0007669"/>
    <property type="project" value="InterPro"/>
</dbReference>
<dbReference type="Gene3D" id="2.60.120.1540">
    <property type="match status" value="1"/>
</dbReference>
<feature type="domain" description="Alpha-macroglobulin-like TED" evidence="1">
    <location>
        <begin position="139"/>
        <end position="379"/>
    </location>
</feature>
<dbReference type="InterPro" id="IPR050473">
    <property type="entry name" value="A2M/Complement_sys"/>
</dbReference>
<dbReference type="EMBL" id="JAIWYP010000010">
    <property type="protein sequence ID" value="KAH3752429.1"/>
    <property type="molecule type" value="Genomic_DNA"/>
</dbReference>
<dbReference type="Gene3D" id="2.60.40.10">
    <property type="entry name" value="Immunoglobulins"/>
    <property type="match status" value="1"/>
</dbReference>
<evidence type="ECO:0000313" key="3">
    <source>
        <dbReference type="Proteomes" id="UP000828390"/>
    </source>
</evidence>
<accession>A0A9D4DNA4</accession>
<evidence type="ECO:0000313" key="2">
    <source>
        <dbReference type="EMBL" id="KAH3752429.1"/>
    </source>
</evidence>
<dbReference type="Gene3D" id="1.50.10.20">
    <property type="match status" value="1"/>
</dbReference>
<dbReference type="InterPro" id="IPR008930">
    <property type="entry name" value="Terpenoid_cyclase/PrenylTrfase"/>
</dbReference>
<keyword evidence="3" id="KW-1185">Reference proteome</keyword>
<dbReference type="Proteomes" id="UP000828390">
    <property type="component" value="Unassembled WGS sequence"/>
</dbReference>
<organism evidence="2 3">
    <name type="scientific">Dreissena polymorpha</name>
    <name type="common">Zebra mussel</name>
    <name type="synonym">Mytilus polymorpha</name>
    <dbReference type="NCBI Taxonomy" id="45954"/>
    <lineage>
        <taxon>Eukaryota</taxon>
        <taxon>Metazoa</taxon>
        <taxon>Spiralia</taxon>
        <taxon>Lophotrochozoa</taxon>
        <taxon>Mollusca</taxon>
        <taxon>Bivalvia</taxon>
        <taxon>Autobranchia</taxon>
        <taxon>Heteroconchia</taxon>
        <taxon>Euheterodonta</taxon>
        <taxon>Imparidentia</taxon>
        <taxon>Neoheterodontei</taxon>
        <taxon>Myida</taxon>
        <taxon>Dreissenoidea</taxon>
        <taxon>Dreissenidae</taxon>
        <taxon>Dreissena</taxon>
    </lineage>
</organism>
<dbReference type="PANTHER" id="PTHR11412:SF166">
    <property type="entry name" value="NTR DOMAIN-CONTAINING PROTEIN"/>
    <property type="match status" value="1"/>
</dbReference>
<dbReference type="PANTHER" id="PTHR11412">
    <property type="entry name" value="MACROGLOBULIN / COMPLEMENT"/>
    <property type="match status" value="1"/>
</dbReference>
<evidence type="ECO:0000259" key="1">
    <source>
        <dbReference type="Pfam" id="PF07678"/>
    </source>
</evidence>
<reference evidence="2" key="2">
    <citation type="submission" date="2020-11" db="EMBL/GenBank/DDBJ databases">
        <authorList>
            <person name="McCartney M.A."/>
            <person name="Auch B."/>
            <person name="Kono T."/>
            <person name="Mallez S."/>
            <person name="Becker A."/>
            <person name="Gohl D.M."/>
            <person name="Silverstein K.A.T."/>
            <person name="Koren S."/>
            <person name="Bechman K.B."/>
            <person name="Herman A."/>
            <person name="Abrahante J.E."/>
            <person name="Garbe J."/>
        </authorList>
    </citation>
    <scope>NUCLEOTIDE SEQUENCE</scope>
    <source>
        <strain evidence="2">Duluth1</strain>
        <tissue evidence="2">Whole animal</tissue>
    </source>
</reference>
<comment type="caution">
    <text evidence="2">The sequence shown here is derived from an EMBL/GenBank/DDBJ whole genome shotgun (WGS) entry which is preliminary data.</text>
</comment>
<dbReference type="InterPro" id="IPR011626">
    <property type="entry name" value="Alpha-macroglobulin_TED"/>
</dbReference>
<name>A0A9D4DNA4_DREPO</name>